<reference evidence="5 8" key="2">
    <citation type="submission" date="2018-01" db="EMBL/GenBank/DDBJ databases">
        <title>Complete genome sequence of Caulobacter flavus RHGG3.</title>
        <authorList>
            <person name="Yang E."/>
        </authorList>
    </citation>
    <scope>NUCLEOTIDE SEQUENCE [LARGE SCALE GENOMIC DNA]</scope>
    <source>
        <strain evidence="5 8">RHGG3</strain>
    </source>
</reference>
<protein>
    <submittedName>
        <fullName evidence="6">Uncharacterized protein</fullName>
    </submittedName>
</protein>
<feature type="transmembrane region" description="Helical" evidence="4">
    <location>
        <begin position="78"/>
        <end position="103"/>
    </location>
</feature>
<feature type="transmembrane region" description="Helical" evidence="4">
    <location>
        <begin position="124"/>
        <end position="146"/>
    </location>
</feature>
<dbReference type="PANTHER" id="PTHR30413:SF8">
    <property type="entry name" value="TRANSPORT PERMEASE PROTEIN"/>
    <property type="match status" value="1"/>
</dbReference>
<comment type="subcellular location">
    <subcellularLocation>
        <location evidence="1">Cell inner membrane</location>
        <topology evidence="1">Multi-pass membrane protein</topology>
    </subcellularLocation>
</comment>
<evidence type="ECO:0000313" key="7">
    <source>
        <dbReference type="Proteomes" id="UP000234483"/>
    </source>
</evidence>
<keyword evidence="4" id="KW-0472">Membrane</keyword>
<gene>
    <name evidence="5" type="ORF">C1707_06550</name>
    <name evidence="6" type="ORF">CFHF_00795</name>
</gene>
<feature type="transmembrane region" description="Helical" evidence="4">
    <location>
        <begin position="46"/>
        <end position="72"/>
    </location>
</feature>
<dbReference type="GO" id="GO:0005886">
    <property type="term" value="C:plasma membrane"/>
    <property type="evidence" value="ECO:0007669"/>
    <property type="project" value="UniProtKB-SubCell"/>
</dbReference>
<reference evidence="6 7" key="1">
    <citation type="submission" date="2017-12" db="EMBL/GenBank/DDBJ databases">
        <title>The genome sequence of Caulobacter flavus CGMCC1 15093.</title>
        <authorList>
            <person name="Gao J."/>
            <person name="Mao X."/>
            <person name="Sun J."/>
        </authorList>
    </citation>
    <scope>NUCLEOTIDE SEQUENCE [LARGE SCALE GENOMIC DNA]</scope>
    <source>
        <strain evidence="6 7">CGMCC1 15093</strain>
    </source>
</reference>
<evidence type="ECO:0000313" key="6">
    <source>
        <dbReference type="EMBL" id="PLR21520.1"/>
    </source>
</evidence>
<dbReference type="EMBL" id="PJRQ01000002">
    <property type="protein sequence ID" value="PLR21520.1"/>
    <property type="molecule type" value="Genomic_DNA"/>
</dbReference>
<feature type="transmembrane region" description="Helical" evidence="4">
    <location>
        <begin position="243"/>
        <end position="264"/>
    </location>
</feature>
<name>A0A2N5D628_9CAUL</name>
<evidence type="ECO:0000256" key="3">
    <source>
        <dbReference type="ARBA" id="ARBA00022448"/>
    </source>
</evidence>
<feature type="transmembrane region" description="Helical" evidence="4">
    <location>
        <begin position="158"/>
        <end position="178"/>
    </location>
</feature>
<dbReference type="KEGG" id="cfh:C1707_06550"/>
<comment type="similarity">
    <text evidence="2">Belongs to the ABC-2 integral membrane protein family.</text>
</comment>
<dbReference type="RefSeq" id="WP_101711128.1">
    <property type="nucleotide sequence ID" value="NZ_CP026100.1"/>
</dbReference>
<keyword evidence="8" id="KW-1185">Reference proteome</keyword>
<accession>A0A2N5D628</accession>
<sequence>MAKAGNYRNLAPGGGAFAEASDWLRFRHLIFHLVASDLRSRYRRTYLGMAWAVLWPIGFSFIMSTVAVRIFNQPIQTYLMYVITGFVVWDFAGGAVSQGVGSIQAAEGYLRQTRLPHILFPIRTTAFLFVNYCFANIAIVLVILVFDREAISWTWALWPVFSVLMFLFATPLVAISAVANLKYRDYGQAITLAMFLLWYMTPVIVLRHVYDSPGLATFTALNPFASLCDMFRDIMIYSRLPSLYDVGLVCAYTVGLWIVALGWLKFERRRLIHYF</sequence>
<evidence type="ECO:0000313" key="8">
    <source>
        <dbReference type="Proteomes" id="UP000281192"/>
    </source>
</evidence>
<keyword evidence="4" id="KW-0812">Transmembrane</keyword>
<dbReference type="GO" id="GO:0015920">
    <property type="term" value="P:lipopolysaccharide transport"/>
    <property type="evidence" value="ECO:0007669"/>
    <property type="project" value="TreeGrafter"/>
</dbReference>
<evidence type="ECO:0000256" key="1">
    <source>
        <dbReference type="ARBA" id="ARBA00004429"/>
    </source>
</evidence>
<keyword evidence="3" id="KW-0813">Transport</keyword>
<dbReference type="Proteomes" id="UP000281192">
    <property type="component" value="Chromosome"/>
</dbReference>
<organism evidence="6 7">
    <name type="scientific">Caulobacter flavus</name>
    <dbReference type="NCBI Taxonomy" id="1679497"/>
    <lineage>
        <taxon>Bacteria</taxon>
        <taxon>Pseudomonadati</taxon>
        <taxon>Pseudomonadota</taxon>
        <taxon>Alphaproteobacteria</taxon>
        <taxon>Caulobacterales</taxon>
        <taxon>Caulobacteraceae</taxon>
        <taxon>Caulobacter</taxon>
    </lineage>
</organism>
<evidence type="ECO:0000256" key="4">
    <source>
        <dbReference type="SAM" id="Phobius"/>
    </source>
</evidence>
<dbReference type="Proteomes" id="UP000234483">
    <property type="component" value="Unassembled WGS sequence"/>
</dbReference>
<dbReference type="EMBL" id="CP026100">
    <property type="protein sequence ID" value="AYV45937.1"/>
    <property type="molecule type" value="Genomic_DNA"/>
</dbReference>
<dbReference type="PANTHER" id="PTHR30413">
    <property type="entry name" value="INNER MEMBRANE TRANSPORT PERMEASE"/>
    <property type="match status" value="1"/>
</dbReference>
<evidence type="ECO:0000313" key="5">
    <source>
        <dbReference type="EMBL" id="AYV45937.1"/>
    </source>
</evidence>
<dbReference type="AlphaFoldDB" id="A0A2N5D628"/>
<proteinExistence type="inferred from homology"/>
<feature type="transmembrane region" description="Helical" evidence="4">
    <location>
        <begin position="190"/>
        <end position="210"/>
    </location>
</feature>
<dbReference type="OrthoDB" id="9786910at2"/>
<evidence type="ECO:0000256" key="2">
    <source>
        <dbReference type="ARBA" id="ARBA00007783"/>
    </source>
</evidence>
<keyword evidence="4" id="KW-1133">Transmembrane helix</keyword>